<dbReference type="GO" id="GO:0004175">
    <property type="term" value="F:endopeptidase activity"/>
    <property type="evidence" value="ECO:0007669"/>
    <property type="project" value="UniProtKB-ARBA"/>
</dbReference>
<sequence length="252" mass="26691">MKSNSNYLAPVDTSKNDSNKLLASPKHTLGLMALILAITIAGAFNASRSGGGGGGHSSAPASSMQMISVFLFMIGVEWLWVFSIYKGMKNYASSIWDFLDRKGFVPKQLAADVAFGALALVLIYVCSKGVHSVFDPVVATSDANPILPSRPEGFVPVALWVCLSMSAGICEEIVFRGYLQRQLTAFTGNAGIAIVAQAAIFGIGHAYEGVGPVIAIMVHGLVLGLLAHWRGNIRAGIVQHSAWDILAGLKML</sequence>
<evidence type="ECO:0000256" key="1">
    <source>
        <dbReference type="SAM" id="Phobius"/>
    </source>
</evidence>
<protein>
    <submittedName>
        <fullName evidence="3">CPBP family intramembrane metalloprotease</fullName>
    </submittedName>
</protein>
<name>A0A843SME6_9BURK</name>
<dbReference type="GO" id="GO:0006508">
    <property type="term" value="P:proteolysis"/>
    <property type="evidence" value="ECO:0007669"/>
    <property type="project" value="UniProtKB-KW"/>
</dbReference>
<feature type="transmembrane region" description="Helical" evidence="1">
    <location>
        <begin position="186"/>
        <end position="204"/>
    </location>
</feature>
<organism evidence="3 4">
    <name type="scientific">Rugamonas rivuli</name>
    <dbReference type="NCBI Taxonomy" id="2743358"/>
    <lineage>
        <taxon>Bacteria</taxon>
        <taxon>Pseudomonadati</taxon>
        <taxon>Pseudomonadota</taxon>
        <taxon>Betaproteobacteria</taxon>
        <taxon>Burkholderiales</taxon>
        <taxon>Oxalobacteraceae</taxon>
        <taxon>Telluria group</taxon>
        <taxon>Rugamonas</taxon>
    </lineage>
</organism>
<feature type="transmembrane region" description="Helical" evidence="1">
    <location>
        <begin position="154"/>
        <end position="174"/>
    </location>
</feature>
<gene>
    <name evidence="3" type="ORF">GEV01_28000</name>
</gene>
<dbReference type="EMBL" id="WHUF01000010">
    <property type="protein sequence ID" value="MQA23373.1"/>
    <property type="molecule type" value="Genomic_DNA"/>
</dbReference>
<keyword evidence="3" id="KW-0645">Protease</keyword>
<keyword evidence="3" id="KW-0378">Hydrolase</keyword>
<evidence type="ECO:0000313" key="3">
    <source>
        <dbReference type="EMBL" id="MQA23373.1"/>
    </source>
</evidence>
<dbReference type="InterPro" id="IPR003675">
    <property type="entry name" value="Rce1/LyrA-like_dom"/>
</dbReference>
<keyword evidence="1" id="KW-0812">Transmembrane</keyword>
<dbReference type="Pfam" id="PF02517">
    <property type="entry name" value="Rce1-like"/>
    <property type="match status" value="1"/>
</dbReference>
<dbReference type="AlphaFoldDB" id="A0A843SME6"/>
<feature type="transmembrane region" description="Helical" evidence="1">
    <location>
        <begin position="66"/>
        <end position="88"/>
    </location>
</feature>
<keyword evidence="1" id="KW-0472">Membrane</keyword>
<accession>A0A843SME6</accession>
<feature type="transmembrane region" description="Helical" evidence="1">
    <location>
        <begin position="210"/>
        <end position="229"/>
    </location>
</feature>
<evidence type="ECO:0000313" key="4">
    <source>
        <dbReference type="Proteomes" id="UP000444318"/>
    </source>
</evidence>
<dbReference type="GO" id="GO:0080120">
    <property type="term" value="P:CAAX-box protein maturation"/>
    <property type="evidence" value="ECO:0007669"/>
    <property type="project" value="UniProtKB-ARBA"/>
</dbReference>
<feature type="transmembrane region" description="Helical" evidence="1">
    <location>
        <begin position="109"/>
        <end position="134"/>
    </location>
</feature>
<reference evidence="3 4" key="1">
    <citation type="submission" date="2019-10" db="EMBL/GenBank/DDBJ databases">
        <title>Two novel species isolated from a subtropical stream in China.</title>
        <authorList>
            <person name="Lu H."/>
        </authorList>
    </citation>
    <scope>NUCLEOTIDE SEQUENCE [LARGE SCALE GENOMIC DNA]</scope>
    <source>
        <strain evidence="3 4">FT103W</strain>
    </source>
</reference>
<comment type="caution">
    <text evidence="3">The sequence shown here is derived from an EMBL/GenBank/DDBJ whole genome shotgun (WGS) entry which is preliminary data.</text>
</comment>
<feature type="transmembrane region" description="Helical" evidence="1">
    <location>
        <begin position="28"/>
        <end position="46"/>
    </location>
</feature>
<keyword evidence="1" id="KW-1133">Transmembrane helix</keyword>
<dbReference type="RefSeq" id="WP_152809310.1">
    <property type="nucleotide sequence ID" value="NZ_WHUF01000010.1"/>
</dbReference>
<dbReference type="Proteomes" id="UP000444318">
    <property type="component" value="Unassembled WGS sequence"/>
</dbReference>
<feature type="domain" description="CAAX prenyl protease 2/Lysostaphin resistance protein A-like" evidence="2">
    <location>
        <begin position="156"/>
        <end position="245"/>
    </location>
</feature>
<dbReference type="GO" id="GO:0008237">
    <property type="term" value="F:metallopeptidase activity"/>
    <property type="evidence" value="ECO:0007669"/>
    <property type="project" value="UniProtKB-KW"/>
</dbReference>
<evidence type="ECO:0000259" key="2">
    <source>
        <dbReference type="Pfam" id="PF02517"/>
    </source>
</evidence>
<proteinExistence type="predicted"/>
<keyword evidence="4" id="KW-1185">Reference proteome</keyword>
<keyword evidence="3" id="KW-0482">Metalloprotease</keyword>